<dbReference type="SUPFAM" id="SSF53613">
    <property type="entry name" value="Ribokinase-like"/>
    <property type="match status" value="1"/>
</dbReference>
<dbReference type="InterPro" id="IPR004625">
    <property type="entry name" value="PyrdxlKinase"/>
</dbReference>
<reference evidence="7 8" key="1">
    <citation type="submission" date="2024-06" db="EMBL/GenBank/DDBJ databases">
        <title>Sorghum-associated microbial communities from plants grown in Nebraska, USA.</title>
        <authorList>
            <person name="Schachtman D."/>
        </authorList>
    </citation>
    <scope>NUCLEOTIDE SEQUENCE [LARGE SCALE GENOMIC DNA]</scope>
    <source>
        <strain evidence="7 8">2814</strain>
    </source>
</reference>
<proteinExistence type="predicted"/>
<evidence type="ECO:0000256" key="2">
    <source>
        <dbReference type="ARBA" id="ARBA00022679"/>
    </source>
</evidence>
<dbReference type="EC" id="2.7.1.35" evidence="1"/>
<dbReference type="CDD" id="cd01173">
    <property type="entry name" value="pyridoxal_pyridoxamine_kinase"/>
    <property type="match status" value="1"/>
</dbReference>
<dbReference type="InterPro" id="IPR029056">
    <property type="entry name" value="Ribokinase-like"/>
</dbReference>
<evidence type="ECO:0000256" key="4">
    <source>
        <dbReference type="ARBA" id="ARBA00022777"/>
    </source>
</evidence>
<dbReference type="PANTHER" id="PTHR10534">
    <property type="entry name" value="PYRIDOXAL KINASE"/>
    <property type="match status" value="1"/>
</dbReference>
<accession>A0ABV2RCL0</accession>
<keyword evidence="5" id="KW-0067">ATP-binding</keyword>
<evidence type="ECO:0000256" key="5">
    <source>
        <dbReference type="ARBA" id="ARBA00022840"/>
    </source>
</evidence>
<dbReference type="InterPro" id="IPR013749">
    <property type="entry name" value="PM/HMP-P_kinase-1"/>
</dbReference>
<name>A0ABV2RCL0_9CAUL</name>
<evidence type="ECO:0000259" key="6">
    <source>
        <dbReference type="Pfam" id="PF08543"/>
    </source>
</evidence>
<feature type="domain" description="Pyridoxamine kinase/Phosphomethylpyrimidine kinase" evidence="6">
    <location>
        <begin position="79"/>
        <end position="255"/>
    </location>
</feature>
<dbReference type="RefSeq" id="WP_354089288.1">
    <property type="nucleotide sequence ID" value="NZ_JBEPTF010000003.1"/>
</dbReference>
<dbReference type="Proteomes" id="UP001549313">
    <property type="component" value="Unassembled WGS sequence"/>
</dbReference>
<gene>
    <name evidence="7" type="ORF">ABIE19_002258</name>
</gene>
<evidence type="ECO:0000256" key="1">
    <source>
        <dbReference type="ARBA" id="ARBA00012104"/>
    </source>
</evidence>
<dbReference type="Pfam" id="PF08543">
    <property type="entry name" value="Phos_pyr_kin"/>
    <property type="match status" value="1"/>
</dbReference>
<keyword evidence="3" id="KW-0547">Nucleotide-binding</keyword>
<keyword evidence="8" id="KW-1185">Reference proteome</keyword>
<dbReference type="NCBIfam" id="TIGR00687">
    <property type="entry name" value="pyridox_kin"/>
    <property type="match status" value="1"/>
</dbReference>
<keyword evidence="2 7" id="KW-0808">Transferase</keyword>
<dbReference type="GO" id="GO:0008478">
    <property type="term" value="F:pyridoxal kinase activity"/>
    <property type="evidence" value="ECO:0007669"/>
    <property type="project" value="UniProtKB-EC"/>
</dbReference>
<dbReference type="PANTHER" id="PTHR10534:SF2">
    <property type="entry name" value="PYRIDOXAL KINASE"/>
    <property type="match status" value="1"/>
</dbReference>
<protein>
    <recommendedName>
        <fullName evidence="1">pyridoxal kinase</fullName>
        <ecNumber evidence="1">2.7.1.35</ecNumber>
    </recommendedName>
</protein>
<evidence type="ECO:0000256" key="3">
    <source>
        <dbReference type="ARBA" id="ARBA00022741"/>
    </source>
</evidence>
<comment type="caution">
    <text evidence="7">The sequence shown here is derived from an EMBL/GenBank/DDBJ whole genome shotgun (WGS) entry which is preliminary data.</text>
</comment>
<dbReference type="Gene3D" id="3.40.1190.20">
    <property type="match status" value="1"/>
</dbReference>
<evidence type="ECO:0000313" key="8">
    <source>
        <dbReference type="Proteomes" id="UP001549313"/>
    </source>
</evidence>
<keyword evidence="4 7" id="KW-0418">Kinase</keyword>
<organism evidence="7 8">
    <name type="scientific">Brevundimonas faecalis</name>
    <dbReference type="NCBI Taxonomy" id="947378"/>
    <lineage>
        <taxon>Bacteria</taxon>
        <taxon>Pseudomonadati</taxon>
        <taxon>Pseudomonadota</taxon>
        <taxon>Alphaproteobacteria</taxon>
        <taxon>Caulobacterales</taxon>
        <taxon>Caulobacteraceae</taxon>
        <taxon>Brevundimonas</taxon>
    </lineage>
</organism>
<sequence length="270" mass="28958">MQSPVLVISIQSQVVYGHVGNSAAVYPMQSMGLEVAAVPTTLLSNQPHYPTMRGRVLETDLVADLLLGVEERDLPRSAGAVVTGYMGSPENAAVTADFVRRWKAMNPALIHICDPVIGDDDLGVFVADGLIDRFRDDLTPLADIVTPNQFELGRLVGERPDTEEGLIEAARLLSGRGTGRTVVTGCVLADTAPGEVETVTIEEGRAHRVSIARIPIRPSGTGDLFTAYLTGWLMRGESLPEAAVRAAEGVRQVLLRTTAADVFEMRLIGD</sequence>
<dbReference type="EMBL" id="JBEPTF010000003">
    <property type="protein sequence ID" value="MET4684321.1"/>
    <property type="molecule type" value="Genomic_DNA"/>
</dbReference>
<evidence type="ECO:0000313" key="7">
    <source>
        <dbReference type="EMBL" id="MET4684321.1"/>
    </source>
</evidence>